<keyword evidence="7 8" id="KW-0472">Membrane</keyword>
<dbReference type="PANTHER" id="PTHR33989">
    <property type="match status" value="1"/>
</dbReference>
<evidence type="ECO:0000256" key="9">
    <source>
        <dbReference type="SAM" id="Phobius"/>
    </source>
</evidence>
<feature type="domain" description="PTS EIIC type-3" evidence="10">
    <location>
        <begin position="8"/>
        <end position="395"/>
    </location>
</feature>
<dbReference type="STRING" id="112248.SAMN05444392_102167"/>
<proteinExistence type="predicted"/>
<dbReference type="InterPro" id="IPR004796">
    <property type="entry name" value="PTS_IIC_cello"/>
</dbReference>
<evidence type="ECO:0000256" key="4">
    <source>
        <dbReference type="ARBA" id="ARBA00022597"/>
    </source>
</evidence>
<name>A0A1M4V4V9_9BACL</name>
<evidence type="ECO:0000256" key="8">
    <source>
        <dbReference type="PIRNR" id="PIRNR006351"/>
    </source>
</evidence>
<dbReference type="InterPro" id="IPR004501">
    <property type="entry name" value="PTS_EIIC_3"/>
</dbReference>
<comment type="subcellular location">
    <subcellularLocation>
        <location evidence="1">Cell membrane</location>
        <topology evidence="1">Multi-pass membrane protein</topology>
    </subcellularLocation>
</comment>
<dbReference type="Pfam" id="PF02378">
    <property type="entry name" value="PTS_EIIC"/>
    <property type="match status" value="1"/>
</dbReference>
<sequence>MEKLIHYMQNTFAPKVNKITKNIWIASIQDSVMAILPFILVGSLITMISLINELKPGLLPDFSLINSFSFGMVGIFVAYLIPYNVMDKNKINDKKTLAGLTSVTLYLMLISPVIAKDGKITFLFERFGATGMFVSIIIGLIVGFVMLQFAKFSFFKKESSLPDFIIVWFDSLLPITILLFAGWLVAQLKFDFFNLIVTIFQPLSYISQSFWGVVVLSFIMVFFYSFGISTWVLNPITFPIMVKAIADNAAMVQKGLEPTNIFTQEVYFSGWMAAGGIGFTLTLGILLLFARSSRLKAIGRATIAPSIFNINEPIVFGAPIVFNPILMIPFWINGTLIPAITYLVLKAGWVAIPYKAFQLWYIPYPISTYMVNGDWRGVILFFVLAALSLVIWYPFFKIYDNQELKLEASEEV</sequence>
<evidence type="ECO:0000313" key="12">
    <source>
        <dbReference type="Proteomes" id="UP000184476"/>
    </source>
</evidence>
<feature type="transmembrane region" description="Helical" evidence="9">
    <location>
        <begin position="377"/>
        <end position="396"/>
    </location>
</feature>
<feature type="transmembrane region" description="Helical" evidence="9">
    <location>
        <begin position="127"/>
        <end position="149"/>
    </location>
</feature>
<feature type="transmembrane region" description="Helical" evidence="9">
    <location>
        <begin position="336"/>
        <end position="357"/>
    </location>
</feature>
<feature type="transmembrane region" description="Helical" evidence="9">
    <location>
        <begin position="63"/>
        <end position="85"/>
    </location>
</feature>
<comment type="function">
    <text evidence="8">The phosphoenolpyruvate-dependent sugar phosphotransferase system (PTS), a major carbohydrate active -transport system, catalyzes the phosphorylation of incoming sugar substrates concomitant with their translocation across the cell membrane.</text>
</comment>
<dbReference type="PANTHER" id="PTHR33989:SF4">
    <property type="entry name" value="PTS SYSTEM N,N'-DIACETYLCHITOBIOSE-SPECIFIC EIIC COMPONENT"/>
    <property type="match status" value="1"/>
</dbReference>
<feature type="transmembrane region" description="Helical" evidence="9">
    <location>
        <begin position="31"/>
        <end position="51"/>
    </location>
</feature>
<keyword evidence="5 9" id="KW-0812">Transmembrane</keyword>
<evidence type="ECO:0000256" key="1">
    <source>
        <dbReference type="ARBA" id="ARBA00004651"/>
    </source>
</evidence>
<dbReference type="PROSITE" id="PS51105">
    <property type="entry name" value="PTS_EIIC_TYPE_3"/>
    <property type="match status" value="1"/>
</dbReference>
<reference evidence="11 12" key="1">
    <citation type="submission" date="2016-11" db="EMBL/GenBank/DDBJ databases">
        <authorList>
            <person name="Jaros S."/>
            <person name="Januszkiewicz K."/>
            <person name="Wedrychowicz H."/>
        </authorList>
    </citation>
    <scope>NUCLEOTIDE SEQUENCE [LARGE SCALE GENOMIC DNA]</scope>
    <source>
        <strain evidence="11 12">DSM 44666</strain>
    </source>
</reference>
<evidence type="ECO:0000259" key="10">
    <source>
        <dbReference type="PROSITE" id="PS51105"/>
    </source>
</evidence>
<keyword evidence="4 8" id="KW-0762">Sugar transport</keyword>
<protein>
    <recommendedName>
        <fullName evidence="8">Permease IIC component</fullName>
    </recommendedName>
</protein>
<dbReference type="GO" id="GO:0005886">
    <property type="term" value="C:plasma membrane"/>
    <property type="evidence" value="ECO:0007669"/>
    <property type="project" value="UniProtKB-SubCell"/>
</dbReference>
<dbReference type="GO" id="GO:0008982">
    <property type="term" value="F:protein-N(PI)-phosphohistidine-sugar phosphotransferase activity"/>
    <property type="evidence" value="ECO:0007669"/>
    <property type="project" value="UniProtKB-UniRule"/>
</dbReference>
<evidence type="ECO:0000256" key="7">
    <source>
        <dbReference type="ARBA" id="ARBA00023136"/>
    </source>
</evidence>
<dbReference type="OrthoDB" id="1641940at2"/>
<dbReference type="GO" id="GO:0009401">
    <property type="term" value="P:phosphoenolpyruvate-dependent sugar phosphotransferase system"/>
    <property type="evidence" value="ECO:0007669"/>
    <property type="project" value="InterPro"/>
</dbReference>
<dbReference type="InterPro" id="IPR051088">
    <property type="entry name" value="PTS_Sugar-EIIC/EIIB"/>
</dbReference>
<dbReference type="AlphaFoldDB" id="A0A1M4V4V9"/>
<keyword evidence="6 9" id="KW-1133">Transmembrane helix</keyword>
<feature type="transmembrane region" description="Helical" evidence="9">
    <location>
        <begin position="97"/>
        <end position="115"/>
    </location>
</feature>
<evidence type="ECO:0000256" key="6">
    <source>
        <dbReference type="ARBA" id="ARBA00022989"/>
    </source>
</evidence>
<evidence type="ECO:0000313" key="11">
    <source>
        <dbReference type="EMBL" id="SHE63932.1"/>
    </source>
</evidence>
<dbReference type="GO" id="GO:1902815">
    <property type="term" value="P:N,N'-diacetylchitobiose import"/>
    <property type="evidence" value="ECO:0007669"/>
    <property type="project" value="TreeGrafter"/>
</dbReference>
<evidence type="ECO:0000256" key="3">
    <source>
        <dbReference type="ARBA" id="ARBA00022475"/>
    </source>
</evidence>
<dbReference type="InterPro" id="IPR003352">
    <property type="entry name" value="PTS_EIIC"/>
</dbReference>
<dbReference type="PIRSF" id="PIRSF006351">
    <property type="entry name" value="PTS_EIIC-Cellobiose"/>
    <property type="match status" value="1"/>
</dbReference>
<feature type="transmembrane region" description="Helical" evidence="9">
    <location>
        <begin position="161"/>
        <end position="185"/>
    </location>
</feature>
<feature type="transmembrane region" description="Helical" evidence="9">
    <location>
        <begin position="205"/>
        <end position="224"/>
    </location>
</feature>
<keyword evidence="3 8" id="KW-1003">Cell membrane</keyword>
<feature type="transmembrane region" description="Helical" evidence="9">
    <location>
        <begin position="271"/>
        <end position="290"/>
    </location>
</feature>
<dbReference type="RefSeq" id="WP_073153373.1">
    <property type="nucleotide sequence ID" value="NZ_FQVL01000002.1"/>
</dbReference>
<gene>
    <name evidence="11" type="ORF">SAMN05444392_102167</name>
</gene>
<dbReference type="EMBL" id="FQVL01000002">
    <property type="protein sequence ID" value="SHE63932.1"/>
    <property type="molecule type" value="Genomic_DNA"/>
</dbReference>
<keyword evidence="12" id="KW-1185">Reference proteome</keyword>
<dbReference type="Proteomes" id="UP000184476">
    <property type="component" value="Unassembled WGS sequence"/>
</dbReference>
<accession>A0A1M4V4V9</accession>
<evidence type="ECO:0000256" key="2">
    <source>
        <dbReference type="ARBA" id="ARBA00022448"/>
    </source>
</evidence>
<evidence type="ECO:0000256" key="5">
    <source>
        <dbReference type="ARBA" id="ARBA00022692"/>
    </source>
</evidence>
<organism evidence="11 12">
    <name type="scientific">Seinonella peptonophila</name>
    <dbReference type="NCBI Taxonomy" id="112248"/>
    <lineage>
        <taxon>Bacteria</taxon>
        <taxon>Bacillati</taxon>
        <taxon>Bacillota</taxon>
        <taxon>Bacilli</taxon>
        <taxon>Bacillales</taxon>
        <taxon>Thermoactinomycetaceae</taxon>
        <taxon>Seinonella</taxon>
    </lineage>
</organism>
<keyword evidence="2 8" id="KW-0813">Transport</keyword>